<keyword evidence="6" id="KW-1185">Reference proteome</keyword>
<dbReference type="InterPro" id="IPR036937">
    <property type="entry name" value="Adhesion_dom_fimbrial_sf"/>
</dbReference>
<evidence type="ECO:0000256" key="4">
    <source>
        <dbReference type="ARBA" id="ARBA00023263"/>
    </source>
</evidence>
<evidence type="ECO:0000313" key="6">
    <source>
        <dbReference type="Proteomes" id="UP001629523"/>
    </source>
</evidence>
<accession>A0ABW9EV25</accession>
<dbReference type="SUPFAM" id="SSF49401">
    <property type="entry name" value="Bacterial adhesins"/>
    <property type="match status" value="1"/>
</dbReference>
<keyword evidence="3" id="KW-0732">Signal</keyword>
<reference evidence="5 6" key="1">
    <citation type="journal article" date="2024" name="Infect. Genet. Evol.">
        <title>Characteristics and comparative genome analysis of Yersinia enterocolitica and related species associated with human infections in Switzerland 2019-2023.</title>
        <authorList>
            <person name="Stevens M.J.A."/>
            <person name="Horlbog J.A."/>
            <person name="Diethelm A."/>
            <person name="Stephan R."/>
            <person name="Nuesch-Inderbinen M."/>
        </authorList>
    </citation>
    <scope>NUCLEOTIDE SEQUENCE [LARGE SCALE GENOMIC DNA]</scope>
    <source>
        <strain evidence="5 6">N20-0302</strain>
    </source>
</reference>
<dbReference type="InterPro" id="IPR008966">
    <property type="entry name" value="Adhesion_dom_sf"/>
</dbReference>
<evidence type="ECO:0000256" key="2">
    <source>
        <dbReference type="ARBA" id="ARBA00006671"/>
    </source>
</evidence>
<protein>
    <recommendedName>
        <fullName evidence="7">P pilus assembly protein, pilin FimA</fullName>
    </recommendedName>
</protein>
<dbReference type="PANTHER" id="PTHR33420:SF3">
    <property type="entry name" value="FIMBRIAL SUBUNIT ELFA"/>
    <property type="match status" value="1"/>
</dbReference>
<dbReference type="InterPro" id="IPR050263">
    <property type="entry name" value="Bact_Fimbrial_Adh_Pro"/>
</dbReference>
<evidence type="ECO:0000313" key="5">
    <source>
        <dbReference type="EMBL" id="MFM1345880.1"/>
    </source>
</evidence>
<proteinExistence type="inferred from homology"/>
<name>A0ABW9EV25_9GAMM</name>
<sequence length="187" mass="19607">MSSIRLCRNVSLFAIVLGLQGLFAAPLSAVTLNFSAVLNPGTCTLSLNKSVLSLGPIAQAQLTANALVRAEPFTLNVQACSGTHPSFTPVVNVSGEGMIQSGKWLFRSSDSVASGMGVMLVKTETTPNYNQLEVKNGDDIPLAATGVNPVNQSITFYAGVTCGNGAECGNLRPGELNARVLFNLVYR</sequence>
<dbReference type="PANTHER" id="PTHR33420">
    <property type="entry name" value="FIMBRIAL SUBUNIT ELFA-RELATED"/>
    <property type="match status" value="1"/>
</dbReference>
<dbReference type="EMBL" id="JBBEST010000001">
    <property type="protein sequence ID" value="MFM1345880.1"/>
    <property type="molecule type" value="Genomic_DNA"/>
</dbReference>
<comment type="similarity">
    <text evidence="2">Belongs to the fimbrial protein family.</text>
</comment>
<comment type="caution">
    <text evidence="5">The sequence shown here is derived from an EMBL/GenBank/DDBJ whole genome shotgun (WGS) entry which is preliminary data.</text>
</comment>
<gene>
    <name evidence="5" type="ORF">WFP14_04865</name>
</gene>
<dbReference type="RefSeq" id="WP_408573366.1">
    <property type="nucleotide sequence ID" value="NZ_JBBEST010000001.1"/>
</dbReference>
<dbReference type="Proteomes" id="UP001629523">
    <property type="component" value="Unassembled WGS sequence"/>
</dbReference>
<comment type="subcellular location">
    <subcellularLocation>
        <location evidence="1">Fimbrium</location>
    </subcellularLocation>
</comment>
<evidence type="ECO:0000256" key="3">
    <source>
        <dbReference type="ARBA" id="ARBA00022729"/>
    </source>
</evidence>
<evidence type="ECO:0000256" key="1">
    <source>
        <dbReference type="ARBA" id="ARBA00004561"/>
    </source>
</evidence>
<evidence type="ECO:0008006" key="7">
    <source>
        <dbReference type="Google" id="ProtNLM"/>
    </source>
</evidence>
<organism evidence="5 6">
    <name type="scientific">Yersinia proxima</name>
    <dbReference type="NCBI Taxonomy" id="2890316"/>
    <lineage>
        <taxon>Bacteria</taxon>
        <taxon>Pseudomonadati</taxon>
        <taxon>Pseudomonadota</taxon>
        <taxon>Gammaproteobacteria</taxon>
        <taxon>Enterobacterales</taxon>
        <taxon>Yersiniaceae</taxon>
        <taxon>Yersinia</taxon>
    </lineage>
</organism>
<keyword evidence="4" id="KW-0281">Fimbrium</keyword>
<dbReference type="Gene3D" id="2.60.40.1090">
    <property type="entry name" value="Fimbrial-type adhesion domain"/>
    <property type="match status" value="1"/>
</dbReference>